<name>A0A814BFT5_ADIRI</name>
<evidence type="ECO:0000313" key="5">
    <source>
        <dbReference type="EMBL" id="CAF0927804.1"/>
    </source>
</evidence>
<evidence type="ECO:0000256" key="4">
    <source>
        <dbReference type="ARBA" id="ARBA00023242"/>
    </source>
</evidence>
<evidence type="ECO:0000256" key="2">
    <source>
        <dbReference type="ARBA" id="ARBA00004906"/>
    </source>
</evidence>
<dbReference type="InterPro" id="IPR036047">
    <property type="entry name" value="F-box-like_dom_sf"/>
</dbReference>
<dbReference type="GO" id="GO:0016567">
    <property type="term" value="P:protein ubiquitination"/>
    <property type="evidence" value="ECO:0007669"/>
    <property type="project" value="UniProtKB-UniPathway"/>
</dbReference>
<comment type="caution">
    <text evidence="5">The sequence shown here is derived from an EMBL/GenBank/DDBJ whole genome shotgun (WGS) entry which is preliminary data.</text>
</comment>
<dbReference type="InterPro" id="IPR040394">
    <property type="entry name" value="FBX25/32"/>
</dbReference>
<dbReference type="GO" id="GO:0005737">
    <property type="term" value="C:cytoplasm"/>
    <property type="evidence" value="ECO:0007669"/>
    <property type="project" value="TreeGrafter"/>
</dbReference>
<dbReference type="PANTHER" id="PTHR13123">
    <property type="entry name" value="LD30288P"/>
    <property type="match status" value="1"/>
</dbReference>
<evidence type="ECO:0000256" key="3">
    <source>
        <dbReference type="ARBA" id="ARBA00022786"/>
    </source>
</evidence>
<organism evidence="5 6">
    <name type="scientific">Adineta ricciae</name>
    <name type="common">Rotifer</name>
    <dbReference type="NCBI Taxonomy" id="249248"/>
    <lineage>
        <taxon>Eukaryota</taxon>
        <taxon>Metazoa</taxon>
        <taxon>Spiralia</taxon>
        <taxon>Gnathifera</taxon>
        <taxon>Rotifera</taxon>
        <taxon>Eurotatoria</taxon>
        <taxon>Bdelloidea</taxon>
        <taxon>Adinetida</taxon>
        <taxon>Adinetidae</taxon>
        <taxon>Adineta</taxon>
    </lineage>
</organism>
<evidence type="ECO:0000256" key="1">
    <source>
        <dbReference type="ARBA" id="ARBA00004123"/>
    </source>
</evidence>
<keyword evidence="3" id="KW-0833">Ubl conjugation pathway</keyword>
<sequence>MPFIGRDWRADGEQWTKTDIGSWERPRQLSTSSSLLNVNSSLSDVFNALEIANSVNNIRRFNYIAKVVQILFKDKLGELSGNAQRSLFQVIGRMIDMVLKTGDNISLMQRIVTQFHNSIHSAYPFYYYIGSAPLWQRHIEMLTRMQETIKQVQTNMIKTDEDTSKLTFDSLPVEMQREVIRRLDNGTDIINVGMINSNIYRVSQELLIWRQLCLYHFGGDAQNSNNSKLGENILGLMRRQQDDVDTNDIDWKSAYFKLKRQYGLREVYAEMIHQCQLCKCLFWQDTGHSCPYETLTSSSIPITPRKLVTMLV</sequence>
<dbReference type="SUPFAM" id="SSF81383">
    <property type="entry name" value="F-box domain"/>
    <property type="match status" value="1"/>
</dbReference>
<dbReference type="UniPathway" id="UPA00143"/>
<gene>
    <name evidence="5" type="ORF">EDS130_LOCUS11128</name>
</gene>
<comment type="pathway">
    <text evidence="2">Protein modification; protein ubiquitination.</text>
</comment>
<protein>
    <submittedName>
        <fullName evidence="5">Uncharacterized protein</fullName>
    </submittedName>
</protein>
<dbReference type="Proteomes" id="UP000663852">
    <property type="component" value="Unassembled WGS sequence"/>
</dbReference>
<evidence type="ECO:0000313" key="6">
    <source>
        <dbReference type="Proteomes" id="UP000663852"/>
    </source>
</evidence>
<keyword evidence="4" id="KW-0539">Nucleus</keyword>
<reference evidence="5" key="1">
    <citation type="submission" date="2021-02" db="EMBL/GenBank/DDBJ databases">
        <authorList>
            <person name="Nowell W R."/>
        </authorList>
    </citation>
    <scope>NUCLEOTIDE SEQUENCE</scope>
</reference>
<dbReference type="GO" id="GO:0019005">
    <property type="term" value="C:SCF ubiquitin ligase complex"/>
    <property type="evidence" value="ECO:0007669"/>
    <property type="project" value="TreeGrafter"/>
</dbReference>
<dbReference type="GO" id="GO:0005634">
    <property type="term" value="C:nucleus"/>
    <property type="evidence" value="ECO:0007669"/>
    <property type="project" value="UniProtKB-SubCell"/>
</dbReference>
<accession>A0A814BFT5</accession>
<dbReference type="EMBL" id="CAJNOJ010000040">
    <property type="protein sequence ID" value="CAF0927804.1"/>
    <property type="molecule type" value="Genomic_DNA"/>
</dbReference>
<comment type="subcellular location">
    <subcellularLocation>
        <location evidence="1">Nucleus</location>
    </subcellularLocation>
</comment>
<dbReference type="OrthoDB" id="9991467at2759"/>
<dbReference type="PANTHER" id="PTHR13123:SF7">
    <property type="entry name" value="LD30288P"/>
    <property type="match status" value="1"/>
</dbReference>
<proteinExistence type="predicted"/>
<dbReference type="AlphaFoldDB" id="A0A814BFT5"/>